<keyword evidence="1" id="KW-1133">Transmembrane helix</keyword>
<accession>A0A0F9QHZ3</accession>
<comment type="caution">
    <text evidence="2">The sequence shown here is derived from an EMBL/GenBank/DDBJ whole genome shotgun (WGS) entry which is preliminary data.</text>
</comment>
<dbReference type="AlphaFoldDB" id="A0A0F9QHZ3"/>
<protein>
    <submittedName>
        <fullName evidence="2">Uncharacterized protein</fullName>
    </submittedName>
</protein>
<reference evidence="2" key="1">
    <citation type="journal article" date="2015" name="Nature">
        <title>Complex archaea that bridge the gap between prokaryotes and eukaryotes.</title>
        <authorList>
            <person name="Spang A."/>
            <person name="Saw J.H."/>
            <person name="Jorgensen S.L."/>
            <person name="Zaremba-Niedzwiedzka K."/>
            <person name="Martijn J."/>
            <person name="Lind A.E."/>
            <person name="van Eijk R."/>
            <person name="Schleper C."/>
            <person name="Guy L."/>
            <person name="Ettema T.J."/>
        </authorList>
    </citation>
    <scope>NUCLEOTIDE SEQUENCE</scope>
</reference>
<sequence length="115" mass="13317">MPKTSTTPRYLRKNYAMNMLLCSFYYLSVAANSSIKKRLRVSGRVFKDMVGISETYIVQKTGTLQQVNLIASNEYTEATEIKILNFLKDHVGGAMQIRFEYLNRKSRKKTGKFKF</sequence>
<organism evidence="2">
    <name type="scientific">marine sediment metagenome</name>
    <dbReference type="NCBI Taxonomy" id="412755"/>
    <lineage>
        <taxon>unclassified sequences</taxon>
        <taxon>metagenomes</taxon>
        <taxon>ecological metagenomes</taxon>
    </lineage>
</organism>
<evidence type="ECO:0000256" key="1">
    <source>
        <dbReference type="SAM" id="Phobius"/>
    </source>
</evidence>
<proteinExistence type="predicted"/>
<evidence type="ECO:0000313" key="2">
    <source>
        <dbReference type="EMBL" id="KKN43725.1"/>
    </source>
</evidence>
<keyword evidence="1" id="KW-0472">Membrane</keyword>
<name>A0A0F9QHZ3_9ZZZZ</name>
<keyword evidence="1" id="KW-0812">Transmembrane</keyword>
<gene>
    <name evidence="2" type="ORF">LCGC14_0700400</name>
</gene>
<feature type="transmembrane region" description="Helical" evidence="1">
    <location>
        <begin position="15"/>
        <end position="35"/>
    </location>
</feature>
<dbReference type="EMBL" id="LAZR01001493">
    <property type="protein sequence ID" value="KKN43725.1"/>
    <property type="molecule type" value="Genomic_DNA"/>
</dbReference>